<feature type="region of interest" description="Disordered" evidence="1">
    <location>
        <begin position="294"/>
        <end position="324"/>
    </location>
</feature>
<protein>
    <submittedName>
        <fullName evidence="2">Uncharacterized protein</fullName>
    </submittedName>
</protein>
<dbReference type="EMBL" id="JAVDQK010000005">
    <property type="protein sequence ID" value="MDR6218856.1"/>
    <property type="molecule type" value="Genomic_DNA"/>
</dbReference>
<name>A0AAE4BNM0_9DEIO</name>
<sequence>MQNRELTAQARRLSAALKAQLGATVGHQKALHLLALAQGYSSYAELQAGAPDAPVTAVLTPQALRQRSDQAGTLRADLAVPLDTLTRLADVALDQYVSRALTGTDLLRRVTATVSGAIPAQNAVVLTVTADASLLLELNGAPIPDVTCRLHDGSGELAVTFDAARHFMTFTDHALVHFITRSLNGNTDSMDIAFAARTWDADVEEFFTHLPDDAYATCEYDPQDTLHLAVITRPHLHGALLHVLREQDADLLDAWQVDLAAAETLAVQDLQATCAAHGLLQDDLDELVYDAKGTEASDENNQDTGEQDEHNHDTRESEAASINNGGPAEQLRYLLGHHGSVAAVQRLLRGVAGPHT</sequence>
<proteinExistence type="predicted"/>
<reference evidence="2" key="1">
    <citation type="submission" date="2023-07" db="EMBL/GenBank/DDBJ databases">
        <title>Sorghum-associated microbial communities from plants grown in Nebraska, USA.</title>
        <authorList>
            <person name="Schachtman D."/>
        </authorList>
    </citation>
    <scope>NUCLEOTIDE SEQUENCE</scope>
    <source>
        <strain evidence="2">BE330</strain>
    </source>
</reference>
<comment type="caution">
    <text evidence="2">The sequence shown here is derived from an EMBL/GenBank/DDBJ whole genome shotgun (WGS) entry which is preliminary data.</text>
</comment>
<dbReference type="Proteomes" id="UP001185331">
    <property type="component" value="Unassembled WGS sequence"/>
</dbReference>
<evidence type="ECO:0000313" key="2">
    <source>
        <dbReference type="EMBL" id="MDR6218856.1"/>
    </source>
</evidence>
<dbReference type="RefSeq" id="WP_309853566.1">
    <property type="nucleotide sequence ID" value="NZ_JAVDQJ010000004.1"/>
</dbReference>
<gene>
    <name evidence="2" type="ORF">J2Y00_002453</name>
</gene>
<evidence type="ECO:0000256" key="1">
    <source>
        <dbReference type="SAM" id="MobiDB-lite"/>
    </source>
</evidence>
<evidence type="ECO:0000313" key="3">
    <source>
        <dbReference type="Proteomes" id="UP001185331"/>
    </source>
</evidence>
<accession>A0AAE4BNM0</accession>
<feature type="compositionally biased region" description="Basic and acidic residues" evidence="1">
    <location>
        <begin position="307"/>
        <end position="318"/>
    </location>
</feature>
<organism evidence="2 3">
    <name type="scientific">Deinococcus soli</name>
    <name type="common">ex Cha et al. 2016</name>
    <dbReference type="NCBI Taxonomy" id="1309411"/>
    <lineage>
        <taxon>Bacteria</taxon>
        <taxon>Thermotogati</taxon>
        <taxon>Deinococcota</taxon>
        <taxon>Deinococci</taxon>
        <taxon>Deinococcales</taxon>
        <taxon>Deinococcaceae</taxon>
        <taxon>Deinococcus</taxon>
    </lineage>
</organism>
<dbReference type="AlphaFoldDB" id="A0AAE4BNM0"/>